<reference evidence="1 2" key="1">
    <citation type="submission" date="2018-08" db="EMBL/GenBank/DDBJ databases">
        <title>Genome sequencing of X. nasturtii WHRI 8984.</title>
        <authorList>
            <person name="Studholme D.J."/>
            <person name="Mchugh J."/>
            <person name="Vicente J."/>
        </authorList>
    </citation>
    <scope>NUCLEOTIDE SEQUENCE [LARGE SCALE GENOMIC DNA]</scope>
    <source>
        <strain evidence="1 2">WHRI 8984</strain>
    </source>
</reference>
<name>A0A3E1KEI4_9XANT</name>
<sequence>MSRTSSQLYPTFGWRRPRTDMRQEAMPLPPSIPECQPGHRPQLVTTDGAPHRYRIGGPAPTTVHISAAAAASTAWWLWQRR</sequence>
<organism evidence="1 2">
    <name type="scientific">Xanthomonas nasturtii</name>
    <dbReference type="NCBI Taxonomy" id="1843581"/>
    <lineage>
        <taxon>Bacteria</taxon>
        <taxon>Pseudomonadati</taxon>
        <taxon>Pseudomonadota</taxon>
        <taxon>Gammaproteobacteria</taxon>
        <taxon>Lysobacterales</taxon>
        <taxon>Lysobacteraceae</taxon>
        <taxon>Xanthomonas</taxon>
    </lineage>
</organism>
<dbReference type="EMBL" id="QUZM01000059">
    <property type="protein sequence ID" value="RFF37020.1"/>
    <property type="molecule type" value="Genomic_DNA"/>
</dbReference>
<accession>A0A3E1KEI4</accession>
<proteinExistence type="predicted"/>
<evidence type="ECO:0000313" key="1">
    <source>
        <dbReference type="EMBL" id="RFF37020.1"/>
    </source>
</evidence>
<evidence type="ECO:0000313" key="2">
    <source>
        <dbReference type="Proteomes" id="UP000259570"/>
    </source>
</evidence>
<protein>
    <submittedName>
        <fullName evidence="1">Uncharacterized protein</fullName>
    </submittedName>
</protein>
<comment type="caution">
    <text evidence="1">The sequence shown here is derived from an EMBL/GenBank/DDBJ whole genome shotgun (WGS) entry which is preliminary data.</text>
</comment>
<dbReference type="Proteomes" id="UP000259570">
    <property type="component" value="Unassembled WGS sequence"/>
</dbReference>
<dbReference type="AlphaFoldDB" id="A0A3E1KEI4"/>
<gene>
    <name evidence="1" type="ORF">DZD52_18955</name>
</gene>